<comment type="caution">
    <text evidence="2">The sequence shown here is derived from an EMBL/GenBank/DDBJ whole genome shotgun (WGS) entry which is preliminary data.</text>
</comment>
<proteinExistence type="predicted"/>
<keyword evidence="1" id="KW-1133">Transmembrane helix</keyword>
<dbReference type="Proteomes" id="UP001054945">
    <property type="component" value="Unassembled WGS sequence"/>
</dbReference>
<evidence type="ECO:0000256" key="1">
    <source>
        <dbReference type="SAM" id="Phobius"/>
    </source>
</evidence>
<reference evidence="2 3" key="1">
    <citation type="submission" date="2021-06" db="EMBL/GenBank/DDBJ databases">
        <title>Caerostris extrusa draft genome.</title>
        <authorList>
            <person name="Kono N."/>
            <person name="Arakawa K."/>
        </authorList>
    </citation>
    <scope>NUCLEOTIDE SEQUENCE [LARGE SCALE GENOMIC DNA]</scope>
</reference>
<keyword evidence="3" id="KW-1185">Reference proteome</keyword>
<feature type="transmembrane region" description="Helical" evidence="1">
    <location>
        <begin position="42"/>
        <end position="62"/>
    </location>
</feature>
<dbReference type="EMBL" id="BPLR01004007">
    <property type="protein sequence ID" value="GIX91277.1"/>
    <property type="molecule type" value="Genomic_DNA"/>
</dbReference>
<name>A0AAV4P243_CAEEX</name>
<evidence type="ECO:0000313" key="3">
    <source>
        <dbReference type="Proteomes" id="UP001054945"/>
    </source>
</evidence>
<dbReference type="AlphaFoldDB" id="A0AAV4P243"/>
<keyword evidence="1" id="KW-0472">Membrane</keyword>
<protein>
    <submittedName>
        <fullName evidence="2">Uncharacterized protein</fullName>
    </submittedName>
</protein>
<sequence length="87" mass="9328">MALSSAVMAIVGIPLVKTYSFVNFHAFLPKQKGVKTLTLVGAKVFGGKCLLVGCAFLGWLRLSSSENSKARGGKILRREEQGKVFIG</sequence>
<keyword evidence="1" id="KW-0812">Transmembrane</keyword>
<gene>
    <name evidence="2" type="ORF">CEXT_688931</name>
</gene>
<accession>A0AAV4P243</accession>
<organism evidence="2 3">
    <name type="scientific">Caerostris extrusa</name>
    <name type="common">Bark spider</name>
    <name type="synonym">Caerostris bankana</name>
    <dbReference type="NCBI Taxonomy" id="172846"/>
    <lineage>
        <taxon>Eukaryota</taxon>
        <taxon>Metazoa</taxon>
        <taxon>Ecdysozoa</taxon>
        <taxon>Arthropoda</taxon>
        <taxon>Chelicerata</taxon>
        <taxon>Arachnida</taxon>
        <taxon>Araneae</taxon>
        <taxon>Araneomorphae</taxon>
        <taxon>Entelegynae</taxon>
        <taxon>Araneoidea</taxon>
        <taxon>Araneidae</taxon>
        <taxon>Caerostris</taxon>
    </lineage>
</organism>
<evidence type="ECO:0000313" key="2">
    <source>
        <dbReference type="EMBL" id="GIX91277.1"/>
    </source>
</evidence>